<dbReference type="Proteomes" id="UP000321570">
    <property type="component" value="Unassembled WGS sequence"/>
</dbReference>
<reference evidence="2 3" key="1">
    <citation type="submission" date="2019-07" db="EMBL/GenBank/DDBJ databases">
        <authorList>
            <person name="Jastrzebski P J."/>
            <person name="Paukszto L."/>
            <person name="Jastrzebski P J."/>
        </authorList>
    </citation>
    <scope>NUCLEOTIDE SEQUENCE [LARGE SCALE GENOMIC DNA]</scope>
    <source>
        <strain evidence="2 3">WMS-il1</strain>
    </source>
</reference>
<dbReference type="EMBL" id="CABIJS010000221">
    <property type="protein sequence ID" value="VUZ46382.1"/>
    <property type="molecule type" value="Genomic_DNA"/>
</dbReference>
<organism evidence="2 3">
    <name type="scientific">Hymenolepis diminuta</name>
    <name type="common">Rat tapeworm</name>
    <dbReference type="NCBI Taxonomy" id="6216"/>
    <lineage>
        <taxon>Eukaryota</taxon>
        <taxon>Metazoa</taxon>
        <taxon>Spiralia</taxon>
        <taxon>Lophotrochozoa</taxon>
        <taxon>Platyhelminthes</taxon>
        <taxon>Cestoda</taxon>
        <taxon>Eucestoda</taxon>
        <taxon>Cyclophyllidea</taxon>
        <taxon>Hymenolepididae</taxon>
        <taxon>Hymenolepis</taxon>
    </lineage>
</organism>
<gene>
    <name evidence="2" type="ORF">WMSIL1_LOCUS6244</name>
</gene>
<sequence length="309" mass="34661">MDDTSYAGSPSNTFSKDVEKSNNIPSPEKPRGAESCESYVPGSPQMKLLLDRFACVKNSTICNEKDTANVESMSAFLPSGYLSPIQHKSSVTFVESIDSESMTDNSASFCRLSNTTEILDQNISNLPYSPIKPELPNSPLKMSTLPEVTEPLSSTFRELSIEPNELERNRATTDIKISSMDEVSDPAFTTPKQAIDLSRRTARLLLAPYISCEYESSDEDNLECPPEKPPPPIMCMWRTQEQEFDHENTVLNMPMESDNRLNTADKSTQTFVELDVPALYYSPKGDPNAHQLKEWMNKIFDNKFPDLDS</sequence>
<evidence type="ECO:0000313" key="3">
    <source>
        <dbReference type="Proteomes" id="UP000321570"/>
    </source>
</evidence>
<protein>
    <submittedName>
        <fullName evidence="2">Uncharacterized protein</fullName>
    </submittedName>
</protein>
<name>A0A564YGF7_HYMDI</name>
<feature type="region of interest" description="Disordered" evidence="1">
    <location>
        <begin position="1"/>
        <end position="39"/>
    </location>
</feature>
<feature type="compositionally biased region" description="Polar residues" evidence="1">
    <location>
        <begin position="1"/>
        <end position="25"/>
    </location>
</feature>
<dbReference type="AlphaFoldDB" id="A0A564YGF7"/>
<evidence type="ECO:0000313" key="2">
    <source>
        <dbReference type="EMBL" id="VUZ46382.1"/>
    </source>
</evidence>
<keyword evidence="3" id="KW-1185">Reference proteome</keyword>
<accession>A0A564YGF7</accession>
<evidence type="ECO:0000256" key="1">
    <source>
        <dbReference type="SAM" id="MobiDB-lite"/>
    </source>
</evidence>
<proteinExistence type="predicted"/>